<reference evidence="2" key="1">
    <citation type="submission" date="2019-04" db="EMBL/GenBank/DDBJ databases">
        <title>Friends and foes A comparative genomics study of 23 Aspergillus species from section Flavi.</title>
        <authorList>
            <consortium name="DOE Joint Genome Institute"/>
            <person name="Kjaerbolling I."/>
            <person name="Vesth T."/>
            <person name="Frisvad J.C."/>
            <person name="Nybo J.L."/>
            <person name="Theobald S."/>
            <person name="Kildgaard S."/>
            <person name="Isbrandt T."/>
            <person name="Kuo A."/>
            <person name="Sato A."/>
            <person name="Lyhne E.K."/>
            <person name="Kogle M.E."/>
            <person name="Wiebenga A."/>
            <person name="Kun R.S."/>
            <person name="Lubbers R.J."/>
            <person name="Makela M.R."/>
            <person name="Barry K."/>
            <person name="Chovatia M."/>
            <person name="Clum A."/>
            <person name="Daum C."/>
            <person name="Haridas S."/>
            <person name="He G."/>
            <person name="LaButti K."/>
            <person name="Lipzen A."/>
            <person name="Mondo S."/>
            <person name="Riley R."/>
            <person name="Salamov A."/>
            <person name="Simmons B.A."/>
            <person name="Magnuson J.K."/>
            <person name="Henrissat B."/>
            <person name="Mortensen U.H."/>
            <person name="Larsen T.O."/>
            <person name="Devries R.P."/>
            <person name="Grigoriev I.V."/>
            <person name="Machida M."/>
            <person name="Baker S.E."/>
            <person name="Andersen M.R."/>
        </authorList>
    </citation>
    <scope>NUCLEOTIDE SEQUENCE</scope>
    <source>
        <strain evidence="2">CBS 117612</strain>
    </source>
</reference>
<dbReference type="OrthoDB" id="4485682at2759"/>
<feature type="coiled-coil region" evidence="1">
    <location>
        <begin position="48"/>
        <end position="94"/>
    </location>
</feature>
<evidence type="ECO:0000313" key="2">
    <source>
        <dbReference type="EMBL" id="KAE8334186.1"/>
    </source>
</evidence>
<name>A0A5N6XPB3_9EURO</name>
<dbReference type="PANTHER" id="PTHR37535:SF2">
    <property type="entry name" value="FINGER DOMAIN PROTEIN, PUTATIVE (AFU_ORTHOLOGUE AFUA_6G09300)-RELATED"/>
    <property type="match status" value="1"/>
</dbReference>
<dbReference type="InterPro" id="IPR021842">
    <property type="entry name" value="DUF3435"/>
</dbReference>
<keyword evidence="1" id="KW-0175">Coiled coil</keyword>
<dbReference type="Proteomes" id="UP000325558">
    <property type="component" value="Unassembled WGS sequence"/>
</dbReference>
<dbReference type="Pfam" id="PF11917">
    <property type="entry name" value="DUF3435"/>
    <property type="match status" value="1"/>
</dbReference>
<dbReference type="AlphaFoldDB" id="A0A5N6XPB3"/>
<evidence type="ECO:0000256" key="1">
    <source>
        <dbReference type="SAM" id="Coils"/>
    </source>
</evidence>
<dbReference type="PANTHER" id="PTHR37535">
    <property type="entry name" value="FLUG DOMAIN PROTEIN"/>
    <property type="match status" value="1"/>
</dbReference>
<organism evidence="2">
    <name type="scientific">Aspergillus arachidicola</name>
    <dbReference type="NCBI Taxonomy" id="656916"/>
    <lineage>
        <taxon>Eukaryota</taxon>
        <taxon>Fungi</taxon>
        <taxon>Dikarya</taxon>
        <taxon>Ascomycota</taxon>
        <taxon>Pezizomycotina</taxon>
        <taxon>Eurotiomycetes</taxon>
        <taxon>Eurotiomycetidae</taxon>
        <taxon>Eurotiales</taxon>
        <taxon>Aspergillaceae</taxon>
        <taxon>Aspergillus</taxon>
        <taxon>Aspergillus subgen. Circumdati</taxon>
    </lineage>
</organism>
<accession>A0A5N6XPB3</accession>
<sequence length="103" mass="12240">MKYASARTFLEHHHSLRVDTDMTRIICGLDPDVELMRARAKIEDHPELEEARCKLSNARTQYEETEKSGLLPRIQRLEKEVKNTRARLLRALRHKVRKNFDEE</sequence>
<dbReference type="EMBL" id="ML737348">
    <property type="protein sequence ID" value="KAE8334186.1"/>
    <property type="molecule type" value="Genomic_DNA"/>
</dbReference>
<proteinExistence type="predicted"/>
<gene>
    <name evidence="2" type="ORF">BDV24DRAFT_170455</name>
</gene>
<protein>
    <submittedName>
        <fullName evidence="2">Uncharacterized protein</fullName>
    </submittedName>
</protein>